<dbReference type="EMBL" id="FNBP01000021">
    <property type="protein sequence ID" value="SDH06454.1"/>
    <property type="molecule type" value="Genomic_DNA"/>
</dbReference>
<gene>
    <name evidence="2" type="ORF">SAMN04489759_1213</name>
</gene>
<dbReference type="RefSeq" id="WP_093744196.1">
    <property type="nucleotide sequence ID" value="NZ_FNBP01000021.1"/>
</dbReference>
<reference evidence="3" key="1">
    <citation type="submission" date="2016-10" db="EMBL/GenBank/DDBJ databases">
        <authorList>
            <person name="Varghese N."/>
            <person name="Submissions S."/>
        </authorList>
    </citation>
    <scope>NUCLEOTIDE SEQUENCE [LARGE SCALE GENOMIC DNA]</scope>
    <source>
        <strain evidence="3">DSM 16477</strain>
    </source>
</reference>
<keyword evidence="1" id="KW-0732">Signal</keyword>
<sequence length="113" mass="11407">MKLIAANLMRSLPAAAYLIGAAAAHAQEGSADDCELVSAAMSQMVQANIANIEVTGNMLQNQAAMLAHLATSGDDDALAAAAAVTENLGQLQVPSGPAITDGMAALRRMCPEG</sequence>
<feature type="signal peptide" evidence="1">
    <location>
        <begin position="1"/>
        <end position="26"/>
    </location>
</feature>
<dbReference type="STRING" id="218672.SAMN04489759_1213"/>
<evidence type="ECO:0000313" key="3">
    <source>
        <dbReference type="Proteomes" id="UP000199399"/>
    </source>
</evidence>
<name>A0A1G7ZCP0_9RHOB</name>
<dbReference type="Proteomes" id="UP000199399">
    <property type="component" value="Unassembled WGS sequence"/>
</dbReference>
<protein>
    <submittedName>
        <fullName evidence="2">Uncharacterized protein</fullName>
    </submittedName>
</protein>
<feature type="chain" id="PRO_5011695573" evidence="1">
    <location>
        <begin position="27"/>
        <end position="113"/>
    </location>
</feature>
<evidence type="ECO:0000313" key="2">
    <source>
        <dbReference type="EMBL" id="SDH06454.1"/>
    </source>
</evidence>
<organism evidence="2 3">
    <name type="scientific">Sulfitobacter delicatus</name>
    <dbReference type="NCBI Taxonomy" id="218672"/>
    <lineage>
        <taxon>Bacteria</taxon>
        <taxon>Pseudomonadati</taxon>
        <taxon>Pseudomonadota</taxon>
        <taxon>Alphaproteobacteria</taxon>
        <taxon>Rhodobacterales</taxon>
        <taxon>Roseobacteraceae</taxon>
        <taxon>Sulfitobacter</taxon>
    </lineage>
</organism>
<keyword evidence="3" id="KW-1185">Reference proteome</keyword>
<proteinExistence type="predicted"/>
<accession>A0A1G7ZCP0</accession>
<dbReference type="OrthoDB" id="7859415at2"/>
<dbReference type="AlphaFoldDB" id="A0A1G7ZCP0"/>
<evidence type="ECO:0000256" key="1">
    <source>
        <dbReference type="SAM" id="SignalP"/>
    </source>
</evidence>